<gene>
    <name evidence="1" type="ORF">S01H4_36691</name>
</gene>
<protein>
    <submittedName>
        <fullName evidence="1">Uncharacterized protein</fullName>
    </submittedName>
</protein>
<organism evidence="1">
    <name type="scientific">marine sediment metagenome</name>
    <dbReference type="NCBI Taxonomy" id="412755"/>
    <lineage>
        <taxon>unclassified sequences</taxon>
        <taxon>metagenomes</taxon>
        <taxon>ecological metagenomes</taxon>
    </lineage>
</organism>
<reference evidence="1" key="1">
    <citation type="journal article" date="2014" name="Front. Microbiol.">
        <title>High frequency of phylogenetically diverse reductive dehalogenase-homologous genes in deep subseafloor sedimentary metagenomes.</title>
        <authorList>
            <person name="Kawai M."/>
            <person name="Futagami T."/>
            <person name="Toyoda A."/>
            <person name="Takaki Y."/>
            <person name="Nishi S."/>
            <person name="Hori S."/>
            <person name="Arai W."/>
            <person name="Tsubouchi T."/>
            <person name="Morono Y."/>
            <person name="Uchiyama I."/>
            <person name="Ito T."/>
            <person name="Fujiyama A."/>
            <person name="Inagaki F."/>
            <person name="Takami H."/>
        </authorList>
    </citation>
    <scope>NUCLEOTIDE SEQUENCE</scope>
    <source>
        <strain evidence="1">Expedition CK06-06</strain>
    </source>
</reference>
<evidence type="ECO:0000313" key="1">
    <source>
        <dbReference type="EMBL" id="GAG94342.1"/>
    </source>
</evidence>
<sequence>MIDIDFGGGEAALFVLIGIGTRKYVNVRDATFNFIAGDAQ</sequence>
<name>X1CN01_9ZZZZ</name>
<comment type="caution">
    <text evidence="1">The sequence shown here is derived from an EMBL/GenBank/DDBJ whole genome shotgun (WGS) entry which is preliminary data.</text>
</comment>
<dbReference type="AlphaFoldDB" id="X1CN01"/>
<dbReference type="EMBL" id="BART01019636">
    <property type="protein sequence ID" value="GAG94342.1"/>
    <property type="molecule type" value="Genomic_DNA"/>
</dbReference>
<proteinExistence type="predicted"/>
<accession>X1CN01</accession>